<feature type="compositionally biased region" description="Polar residues" evidence="1">
    <location>
        <begin position="645"/>
        <end position="655"/>
    </location>
</feature>
<feature type="region of interest" description="Disordered" evidence="1">
    <location>
        <begin position="620"/>
        <end position="670"/>
    </location>
</feature>
<keyword evidence="2" id="KW-0472">Membrane</keyword>
<proteinExistence type="predicted"/>
<evidence type="ECO:0000256" key="2">
    <source>
        <dbReference type="SAM" id="Phobius"/>
    </source>
</evidence>
<keyword evidence="2" id="KW-0812">Transmembrane</keyword>
<feature type="transmembrane region" description="Helical" evidence="2">
    <location>
        <begin position="6"/>
        <end position="26"/>
    </location>
</feature>
<keyword evidence="4" id="KW-1185">Reference proteome</keyword>
<comment type="caution">
    <text evidence="3">The sequence shown here is derived from an EMBL/GenBank/DDBJ whole genome shotgun (WGS) entry which is preliminary data.</text>
</comment>
<organism evidence="3 4">
    <name type="scientific">Homarus americanus</name>
    <name type="common">American lobster</name>
    <dbReference type="NCBI Taxonomy" id="6706"/>
    <lineage>
        <taxon>Eukaryota</taxon>
        <taxon>Metazoa</taxon>
        <taxon>Ecdysozoa</taxon>
        <taxon>Arthropoda</taxon>
        <taxon>Crustacea</taxon>
        <taxon>Multicrustacea</taxon>
        <taxon>Malacostraca</taxon>
        <taxon>Eumalacostraca</taxon>
        <taxon>Eucarida</taxon>
        <taxon>Decapoda</taxon>
        <taxon>Pleocyemata</taxon>
        <taxon>Astacidea</taxon>
        <taxon>Nephropoidea</taxon>
        <taxon>Nephropidae</taxon>
        <taxon>Homarus</taxon>
    </lineage>
</organism>
<reference evidence="3" key="1">
    <citation type="journal article" date="2021" name="Sci. Adv.">
        <title>The American lobster genome reveals insights on longevity, neural, and immune adaptations.</title>
        <authorList>
            <person name="Polinski J.M."/>
            <person name="Zimin A.V."/>
            <person name="Clark K.F."/>
            <person name="Kohn A.B."/>
            <person name="Sadowski N."/>
            <person name="Timp W."/>
            <person name="Ptitsyn A."/>
            <person name="Khanna P."/>
            <person name="Romanova D.Y."/>
            <person name="Williams P."/>
            <person name="Greenwood S.J."/>
            <person name="Moroz L.L."/>
            <person name="Walt D.R."/>
            <person name="Bodnar A.G."/>
        </authorList>
    </citation>
    <scope>NUCLEOTIDE SEQUENCE</scope>
    <source>
        <strain evidence="3">GMGI-L3</strain>
    </source>
</reference>
<evidence type="ECO:0000313" key="3">
    <source>
        <dbReference type="EMBL" id="KAG7176223.1"/>
    </source>
</evidence>
<feature type="compositionally biased region" description="Basic and acidic residues" evidence="1">
    <location>
        <begin position="361"/>
        <end position="377"/>
    </location>
</feature>
<dbReference type="AlphaFoldDB" id="A0A8J5TNW2"/>
<dbReference type="Proteomes" id="UP000747542">
    <property type="component" value="Unassembled WGS sequence"/>
</dbReference>
<feature type="region of interest" description="Disordered" evidence="1">
    <location>
        <begin position="357"/>
        <end position="451"/>
    </location>
</feature>
<evidence type="ECO:0000256" key="1">
    <source>
        <dbReference type="SAM" id="MobiDB-lite"/>
    </source>
</evidence>
<dbReference type="EMBL" id="JAHLQT010003582">
    <property type="protein sequence ID" value="KAG7176223.1"/>
    <property type="molecule type" value="Genomic_DNA"/>
</dbReference>
<protein>
    <submittedName>
        <fullName evidence="3">Putative nucleolar protein dao-5-like 1</fullName>
    </submittedName>
</protein>
<gene>
    <name evidence="3" type="primary">Doa5-L1</name>
    <name evidence="3" type="ORF">Hamer_G008990</name>
</gene>
<name>A0A8J5TNW2_HOMAM</name>
<keyword evidence="2" id="KW-1133">Transmembrane helix</keyword>
<accession>A0A8J5TNW2</accession>
<sequence>MLEVLVLGLVGLTYTCVHTLFFLNCLNSRRRERRRLEKVYRDSIRKIKGSVGDVRKSKKENEKEVHTKTSKENGICVQEENEKRVDDNNKNVIEESCEGHLVTRLVVKSGKETLPTSQEELTSSHCVRVQNAILQLNDQAVEDKHDLATAPDGPPSHHKNEVSLTIHDNSCSTLTVDATGPESPYGYTITVNSNMIEVREDGEPALQYTDPHYESLEGDPHSILTQVTTLCDDSDGRHESLQRTTDVFREVQETRLSIEDSCSAEDELDETYRKLSRLPGVRDDINLVTTISQILQSPPESMEPGSENQPMEVLTTIPGLTPTDTNATVIGQSHLPVGEAGECGDWRVTARCGDPLLKGDSTNHHGESCKRSDRDAVNRIWHPRSEAASGSHQGTWTLPRAGRRGPDAHGSLPRLHGRMCISRKEGKSAPGGHTLPRPAAGHSARRDEAREGGNLDQAHTLNTCHSRPAMAGAATTPPHTAHYTITNDDNNAGINNEILSSDNSGSITTAGDLEVISVHSEDHTDSEGSGDSLYFTASDHTNSDVNSYLRGDGDEAFEATIYETIETPNIQHIENSQSVTITLTASNQTDTASKHESDEHCDTDESASYAYDCNIYEEIKGDSELSSEQTSKECSESQEDADSVGSGSQYGNISESDTHADSGYESPGTVSCSLFHSF</sequence>
<evidence type="ECO:0000313" key="4">
    <source>
        <dbReference type="Proteomes" id="UP000747542"/>
    </source>
</evidence>